<reference evidence="1" key="1">
    <citation type="submission" date="2018-05" db="EMBL/GenBank/DDBJ databases">
        <authorList>
            <person name="Lanie J.A."/>
            <person name="Ng W.-L."/>
            <person name="Kazmierczak K.M."/>
            <person name="Andrzejewski T.M."/>
            <person name="Davidsen T.M."/>
            <person name="Wayne K.J."/>
            <person name="Tettelin H."/>
            <person name="Glass J.I."/>
            <person name="Rusch D."/>
            <person name="Podicherti R."/>
            <person name="Tsui H.-C.T."/>
            <person name="Winkler M.E."/>
        </authorList>
    </citation>
    <scope>NUCLEOTIDE SEQUENCE</scope>
</reference>
<dbReference type="Gene3D" id="3.30.870.10">
    <property type="entry name" value="Endonuclease Chain A"/>
    <property type="match status" value="1"/>
</dbReference>
<organism evidence="1">
    <name type="scientific">marine metagenome</name>
    <dbReference type="NCBI Taxonomy" id="408172"/>
    <lineage>
        <taxon>unclassified sequences</taxon>
        <taxon>metagenomes</taxon>
        <taxon>ecological metagenomes</taxon>
    </lineage>
</organism>
<proteinExistence type="predicted"/>
<dbReference type="SUPFAM" id="SSF56024">
    <property type="entry name" value="Phospholipase D/nuclease"/>
    <property type="match status" value="1"/>
</dbReference>
<sequence length="137" mass="14858">MATDPPMSFHGNHEAWTRITKQVAAAKSRQRPVLAAVAFIGVDAAKILPLEDGDTLVCDADKPRIKTGATSVKALQEFHERGVEVYDCPGLHAKVIALRDRAFVGSGNASANSRDRLNEACIETTDKEVIKQARSFV</sequence>
<dbReference type="EMBL" id="UINC01192438">
    <property type="protein sequence ID" value="SVE07581.1"/>
    <property type="molecule type" value="Genomic_DNA"/>
</dbReference>
<name>A0A383AJ35_9ZZZZ</name>
<evidence type="ECO:0008006" key="2">
    <source>
        <dbReference type="Google" id="ProtNLM"/>
    </source>
</evidence>
<dbReference type="AlphaFoldDB" id="A0A383AJ35"/>
<protein>
    <recommendedName>
        <fullName evidence="2">PLD phosphodiesterase domain-containing protein</fullName>
    </recommendedName>
</protein>
<evidence type="ECO:0000313" key="1">
    <source>
        <dbReference type="EMBL" id="SVE07581.1"/>
    </source>
</evidence>
<accession>A0A383AJ35</accession>
<feature type="non-terminal residue" evidence="1">
    <location>
        <position position="137"/>
    </location>
</feature>
<gene>
    <name evidence="1" type="ORF">METZ01_LOCUS460435</name>
</gene>